<evidence type="ECO:0000256" key="3">
    <source>
        <dbReference type="ARBA" id="ARBA00022679"/>
    </source>
</evidence>
<keyword evidence="5 9" id="KW-1133">Transmembrane helix</keyword>
<dbReference type="AlphaFoldDB" id="A0A543PMF4"/>
<evidence type="ECO:0000256" key="8">
    <source>
        <dbReference type="SAM" id="MobiDB-lite"/>
    </source>
</evidence>
<dbReference type="OrthoDB" id="4926841at2"/>
<dbReference type="Pfam" id="PF09594">
    <property type="entry name" value="GT87"/>
    <property type="match status" value="1"/>
</dbReference>
<dbReference type="InterPro" id="IPR018584">
    <property type="entry name" value="GT87"/>
</dbReference>
<dbReference type="EMBL" id="VFQF01000003">
    <property type="protein sequence ID" value="TQN45237.1"/>
    <property type="molecule type" value="Genomic_DNA"/>
</dbReference>
<evidence type="ECO:0000256" key="9">
    <source>
        <dbReference type="SAM" id="Phobius"/>
    </source>
</evidence>
<gene>
    <name evidence="10" type="ORF">FHX52_4473</name>
</gene>
<evidence type="ECO:0000256" key="1">
    <source>
        <dbReference type="ARBA" id="ARBA00004651"/>
    </source>
</evidence>
<keyword evidence="4 9" id="KW-0812">Transmembrane</keyword>
<evidence type="ECO:0000256" key="5">
    <source>
        <dbReference type="ARBA" id="ARBA00022989"/>
    </source>
</evidence>
<evidence type="ECO:0000313" key="11">
    <source>
        <dbReference type="Proteomes" id="UP000320085"/>
    </source>
</evidence>
<name>A0A543PMF4_9MICO</name>
<evidence type="ECO:0000256" key="4">
    <source>
        <dbReference type="ARBA" id="ARBA00022692"/>
    </source>
</evidence>
<feature type="transmembrane region" description="Helical" evidence="9">
    <location>
        <begin position="172"/>
        <end position="198"/>
    </location>
</feature>
<dbReference type="GO" id="GO:0005886">
    <property type="term" value="C:plasma membrane"/>
    <property type="evidence" value="ECO:0007669"/>
    <property type="project" value="UniProtKB-SubCell"/>
</dbReference>
<keyword evidence="2" id="KW-1003">Cell membrane</keyword>
<feature type="transmembrane region" description="Helical" evidence="9">
    <location>
        <begin position="46"/>
        <end position="66"/>
    </location>
</feature>
<feature type="region of interest" description="Disordered" evidence="8">
    <location>
        <begin position="1"/>
        <end position="20"/>
    </location>
</feature>
<evidence type="ECO:0000256" key="6">
    <source>
        <dbReference type="ARBA" id="ARBA00023136"/>
    </source>
</evidence>
<keyword evidence="3" id="KW-0808">Transferase</keyword>
<protein>
    <submittedName>
        <fullName evidence="10">Uncharacterized protein DUF2029</fullName>
    </submittedName>
</protein>
<evidence type="ECO:0000256" key="7">
    <source>
        <dbReference type="ARBA" id="ARBA00024033"/>
    </source>
</evidence>
<comment type="caution">
    <text evidence="10">The sequence shown here is derived from an EMBL/GenBank/DDBJ whole genome shotgun (WGS) entry which is preliminary data.</text>
</comment>
<feature type="transmembrane region" description="Helical" evidence="9">
    <location>
        <begin position="307"/>
        <end position="327"/>
    </location>
</feature>
<feature type="transmembrane region" description="Helical" evidence="9">
    <location>
        <begin position="339"/>
        <end position="370"/>
    </location>
</feature>
<comment type="similarity">
    <text evidence="7">Belongs to the glycosyltransferase 87 family.</text>
</comment>
<dbReference type="GO" id="GO:0016758">
    <property type="term" value="F:hexosyltransferase activity"/>
    <property type="evidence" value="ECO:0007669"/>
    <property type="project" value="InterPro"/>
</dbReference>
<proteinExistence type="inferred from homology"/>
<organism evidence="10 11">
    <name type="scientific">Humibacillus xanthopallidus</name>
    <dbReference type="NCBI Taxonomy" id="412689"/>
    <lineage>
        <taxon>Bacteria</taxon>
        <taxon>Bacillati</taxon>
        <taxon>Actinomycetota</taxon>
        <taxon>Actinomycetes</taxon>
        <taxon>Micrococcales</taxon>
        <taxon>Intrasporangiaceae</taxon>
        <taxon>Humibacillus</taxon>
    </lineage>
</organism>
<dbReference type="Proteomes" id="UP000320085">
    <property type="component" value="Unassembled WGS sequence"/>
</dbReference>
<feature type="transmembrane region" description="Helical" evidence="9">
    <location>
        <begin position="210"/>
        <end position="235"/>
    </location>
</feature>
<sequence length="440" mass="47232">MSGRRSFEAGGGASVGGDPHRPPLAASLVSLVRRVDAKVTRKRVQVWALASATVFVAALVTAWLTIPELAAFPDFAARWSAGRLVVTGQGSALYDLARQAEVQRNGTGTDQFSWFVSPPFVAVLFAPLSLLPYWLACLVWLAISTSALWLSVRLLRPWAPAVLADNWRTTTLVIWTSYPVLQVLFVGQDTTLVLLAVAAGVHLLSRDRAYQAGACLGLGLVKPHLIFLVPVLLVLRRQPRALAGFIAVAVVFTVVSLVMMGPGGISRWLAVVSSGDYSKAVQQGFAWKGVNVSALLTGLAPADFGRWWQLLATLTGLAACVPALRAVTIRRDASQQFAWALVLATTVIAAPHVLVYDLVLIIPVVFALAWTGWDAVTRLTLVGMTAALWLAAPIQLLLAGSSWPVTSLGAPWAALGAFLLWYRLLRRPSDAALPPERGSR</sequence>
<evidence type="ECO:0000313" key="10">
    <source>
        <dbReference type="EMBL" id="TQN45237.1"/>
    </source>
</evidence>
<feature type="transmembrane region" description="Helical" evidence="9">
    <location>
        <begin position="405"/>
        <end position="424"/>
    </location>
</feature>
<feature type="transmembrane region" description="Helical" evidence="9">
    <location>
        <begin position="242"/>
        <end position="265"/>
    </location>
</feature>
<reference evidence="10 11" key="1">
    <citation type="submission" date="2019-06" db="EMBL/GenBank/DDBJ databases">
        <title>Sequencing the genomes of 1000 actinobacteria strains.</title>
        <authorList>
            <person name="Klenk H.-P."/>
        </authorList>
    </citation>
    <scope>NUCLEOTIDE SEQUENCE [LARGE SCALE GENOMIC DNA]</scope>
    <source>
        <strain evidence="10 11">DSM 21776</strain>
    </source>
</reference>
<accession>A0A543PMF4</accession>
<comment type="subcellular location">
    <subcellularLocation>
        <location evidence="1">Cell membrane</location>
        <topology evidence="1">Multi-pass membrane protein</topology>
    </subcellularLocation>
</comment>
<keyword evidence="6 9" id="KW-0472">Membrane</keyword>
<evidence type="ECO:0000256" key="2">
    <source>
        <dbReference type="ARBA" id="ARBA00022475"/>
    </source>
</evidence>
<feature type="transmembrane region" description="Helical" evidence="9">
    <location>
        <begin position="376"/>
        <end position="398"/>
    </location>
</feature>